<protein>
    <submittedName>
        <fullName evidence="1">DUF664 family protein</fullName>
    </submittedName>
</protein>
<dbReference type="AlphaFoldDB" id="A0AAC9LDK4"/>
<reference evidence="2" key="1">
    <citation type="submission" date="2016-06" db="EMBL/GenBank/DDBJ databases">
        <title>Complete genome sequence of Actinoalloteichus fjordicus DSM 46855 (=ADI127-17), type strain of the new species Actinoalloteichus fjordicus.</title>
        <authorList>
            <person name="Ruckert C."/>
            <person name="Nouioui I."/>
            <person name="Willmese J."/>
            <person name="van Wezel G."/>
            <person name="Klenk H.-P."/>
            <person name="Kalinowski J."/>
            <person name="Zotchev S.B."/>
        </authorList>
    </citation>
    <scope>NUCLEOTIDE SEQUENCE [LARGE SCALE GENOMIC DNA]</scope>
    <source>
        <strain evidence="2">ADI127-7</strain>
    </source>
</reference>
<organism evidence="1 2">
    <name type="scientific">Actinoalloteichus fjordicus</name>
    <dbReference type="NCBI Taxonomy" id="1612552"/>
    <lineage>
        <taxon>Bacteria</taxon>
        <taxon>Bacillati</taxon>
        <taxon>Actinomycetota</taxon>
        <taxon>Actinomycetes</taxon>
        <taxon>Pseudonocardiales</taxon>
        <taxon>Pseudonocardiaceae</taxon>
        <taxon>Actinoalloteichus</taxon>
    </lineage>
</organism>
<dbReference type="KEGG" id="acad:UA74_13370"/>
<keyword evidence="2" id="KW-1185">Reference proteome</keyword>
<dbReference type="Gene3D" id="1.20.120.450">
    <property type="entry name" value="dinb family like domain"/>
    <property type="match status" value="1"/>
</dbReference>
<accession>A0AAC9LDK4</accession>
<dbReference type="InterPro" id="IPR034660">
    <property type="entry name" value="DinB/YfiT-like"/>
</dbReference>
<sequence>MSARRARDLGPPATGTGEREVLTGFLDYLRACVAAKAEGVPTREARRPGVSSGTNLLGLIRHLTHVERHWLLGHVVADWAATFQPRPDDTTETILAAYRAAVAEANEEIASWDDLTETGPRPAGRDRAAPSRRWTLVHLIEETGRHAGHADILRELIDGDTGR</sequence>
<dbReference type="Pfam" id="PF04978">
    <property type="entry name" value="MST"/>
    <property type="match status" value="1"/>
</dbReference>
<dbReference type="EMBL" id="CP016076">
    <property type="protein sequence ID" value="APU14732.1"/>
    <property type="molecule type" value="Genomic_DNA"/>
</dbReference>
<dbReference type="RefSeq" id="WP_075740539.1">
    <property type="nucleotide sequence ID" value="NZ_CP016076.1"/>
</dbReference>
<proteinExistence type="predicted"/>
<name>A0AAC9LDK4_9PSEU</name>
<dbReference type="Proteomes" id="UP000185511">
    <property type="component" value="Chromosome"/>
</dbReference>
<gene>
    <name evidence="1" type="ORF">UA74_13370</name>
</gene>
<evidence type="ECO:0000313" key="2">
    <source>
        <dbReference type="Proteomes" id="UP000185511"/>
    </source>
</evidence>
<dbReference type="SUPFAM" id="SSF109854">
    <property type="entry name" value="DinB/YfiT-like putative metalloenzymes"/>
    <property type="match status" value="1"/>
</dbReference>
<dbReference type="InterPro" id="IPR007061">
    <property type="entry name" value="MST-like"/>
</dbReference>
<evidence type="ECO:0000313" key="1">
    <source>
        <dbReference type="EMBL" id="APU14732.1"/>
    </source>
</evidence>